<accession>A0AAD4EFN3</accession>
<name>A0AAD4EFN3_9AGAM</name>
<dbReference type="EMBL" id="JABBWK010000007">
    <property type="protein sequence ID" value="KAG1905395.1"/>
    <property type="molecule type" value="Genomic_DNA"/>
</dbReference>
<gene>
    <name evidence="2" type="ORF">F5891DRAFT_943997</name>
</gene>
<dbReference type="Pfam" id="PF18803">
    <property type="entry name" value="CxC2"/>
    <property type="match status" value="1"/>
</dbReference>
<reference evidence="2" key="1">
    <citation type="journal article" date="2020" name="New Phytol.">
        <title>Comparative genomics reveals dynamic genome evolution in host specialist ectomycorrhizal fungi.</title>
        <authorList>
            <person name="Lofgren L.A."/>
            <person name="Nguyen N.H."/>
            <person name="Vilgalys R."/>
            <person name="Ruytinx J."/>
            <person name="Liao H.L."/>
            <person name="Branco S."/>
            <person name="Kuo A."/>
            <person name="LaButti K."/>
            <person name="Lipzen A."/>
            <person name="Andreopoulos W."/>
            <person name="Pangilinan J."/>
            <person name="Riley R."/>
            <person name="Hundley H."/>
            <person name="Na H."/>
            <person name="Barry K."/>
            <person name="Grigoriev I.V."/>
            <person name="Stajich J.E."/>
            <person name="Kennedy P.G."/>
        </authorList>
    </citation>
    <scope>NUCLEOTIDE SEQUENCE</scope>
    <source>
        <strain evidence="2">FC203</strain>
    </source>
</reference>
<organism evidence="2 3">
    <name type="scientific">Suillus fuscotomentosus</name>
    <dbReference type="NCBI Taxonomy" id="1912939"/>
    <lineage>
        <taxon>Eukaryota</taxon>
        <taxon>Fungi</taxon>
        <taxon>Dikarya</taxon>
        <taxon>Basidiomycota</taxon>
        <taxon>Agaricomycotina</taxon>
        <taxon>Agaricomycetes</taxon>
        <taxon>Agaricomycetidae</taxon>
        <taxon>Boletales</taxon>
        <taxon>Suillineae</taxon>
        <taxon>Suillaceae</taxon>
        <taxon>Suillus</taxon>
    </lineage>
</organism>
<feature type="domain" description="CxC2-like cysteine cluster KDZ transposase-associated" evidence="1">
    <location>
        <begin position="46"/>
        <end position="151"/>
    </location>
</feature>
<evidence type="ECO:0000313" key="2">
    <source>
        <dbReference type="EMBL" id="KAG1905395.1"/>
    </source>
</evidence>
<dbReference type="GeneID" id="64668815"/>
<dbReference type="AlphaFoldDB" id="A0AAD4EFN3"/>
<evidence type="ECO:0000259" key="1">
    <source>
        <dbReference type="Pfam" id="PF18803"/>
    </source>
</evidence>
<dbReference type="Proteomes" id="UP001195769">
    <property type="component" value="Unassembled WGS sequence"/>
</dbReference>
<evidence type="ECO:0000313" key="3">
    <source>
        <dbReference type="Proteomes" id="UP001195769"/>
    </source>
</evidence>
<proteinExistence type="predicted"/>
<keyword evidence="3" id="KW-1185">Reference proteome</keyword>
<dbReference type="RefSeq" id="XP_041230970.1">
    <property type="nucleotide sequence ID" value="XM_041374517.1"/>
</dbReference>
<dbReference type="InterPro" id="IPR041457">
    <property type="entry name" value="CxC2_KDZ-assoc"/>
</dbReference>
<comment type="caution">
    <text evidence="2">The sequence shown here is derived from an EMBL/GenBank/DDBJ whole genome shotgun (WGS) entry which is preliminary data.</text>
</comment>
<sequence length="300" mass="34040">CEDCFGLEMTCAACCVVGECVQLNVTLFLLTMFQKWNGSLFEQSSLKEIGLRVQLGHSDLKCVCPERGHVDFIVIHVNRIHRINIDFCDCEQHVSHRQQLLRCDWYPVTIHFPQTACTRCVLKYFLVMMWSSKVSGHEFYMTLEHLTDNVGLNIPNVSPLCTLLFNSQLKHIRMMKQAGRGNVGGGITSTEPGVLAVQCPACLHPGINLPGDWEQIDVSLKFLYAIFLALDANFRLKNHLWSSKAGDPGLHTGLTYFVPNEPYRAHILNNASIASWTDTKWHPQVGPQKKFFQHSARQRQ</sequence>
<protein>
    <recommendedName>
        <fullName evidence="1">CxC2-like cysteine cluster KDZ transposase-associated domain-containing protein</fullName>
    </recommendedName>
</protein>
<feature type="non-terminal residue" evidence="2">
    <location>
        <position position="300"/>
    </location>
</feature>